<evidence type="ECO:0008006" key="6">
    <source>
        <dbReference type="Google" id="ProtNLM"/>
    </source>
</evidence>
<dbReference type="EMBL" id="LR797375">
    <property type="protein sequence ID" value="CAB4211495.1"/>
    <property type="molecule type" value="Genomic_DNA"/>
</dbReference>
<evidence type="ECO:0000313" key="4">
    <source>
        <dbReference type="EMBL" id="CAB4211495.1"/>
    </source>
</evidence>
<evidence type="ECO:0000313" key="5">
    <source>
        <dbReference type="EMBL" id="CAB5238608.1"/>
    </source>
</evidence>
<dbReference type="EMBL" id="LR798454">
    <property type="protein sequence ID" value="CAB5238608.1"/>
    <property type="molecule type" value="Genomic_DNA"/>
</dbReference>
<reference evidence="2" key="1">
    <citation type="submission" date="2020-05" db="EMBL/GenBank/DDBJ databases">
        <authorList>
            <person name="Chiriac C."/>
            <person name="Salcher M."/>
            <person name="Ghai R."/>
            <person name="Kavagutti S V."/>
        </authorList>
    </citation>
    <scope>NUCLEOTIDE SEQUENCE</scope>
</reference>
<evidence type="ECO:0000313" key="1">
    <source>
        <dbReference type="EMBL" id="CAB4170523.1"/>
    </source>
</evidence>
<organism evidence="2">
    <name type="scientific">uncultured Caudovirales phage</name>
    <dbReference type="NCBI Taxonomy" id="2100421"/>
    <lineage>
        <taxon>Viruses</taxon>
        <taxon>Duplodnaviria</taxon>
        <taxon>Heunggongvirae</taxon>
        <taxon>Uroviricota</taxon>
        <taxon>Caudoviricetes</taxon>
        <taxon>Peduoviridae</taxon>
        <taxon>Maltschvirus</taxon>
        <taxon>Maltschvirus maltsch</taxon>
    </lineage>
</organism>
<dbReference type="EMBL" id="LR797019">
    <property type="protein sequence ID" value="CAB4182271.1"/>
    <property type="molecule type" value="Genomic_DNA"/>
</dbReference>
<accession>A0A6J5QLD3</accession>
<gene>
    <name evidence="2" type="ORF">UFOVP1066_196</name>
    <name evidence="3" type="ORF">UFOVP1315_141</name>
    <name evidence="4" type="ORF">UFOVP1421_102</name>
    <name evidence="5" type="ORF">UFOVP1525_112</name>
    <name evidence="1" type="ORF">UFOVP909_75</name>
</gene>
<evidence type="ECO:0000313" key="3">
    <source>
        <dbReference type="EMBL" id="CAB4198544.1"/>
    </source>
</evidence>
<name>A0A6J5QLD3_9CAUD</name>
<dbReference type="EMBL" id="LR797272">
    <property type="protein sequence ID" value="CAB4198544.1"/>
    <property type="molecule type" value="Genomic_DNA"/>
</dbReference>
<sequence>MNKPTHWTITLEAADDGSGDLVLPLTDEIMESAGWKIGDTLEWIDNKNGTWSIKRKEDEPPTNTTE</sequence>
<evidence type="ECO:0000313" key="2">
    <source>
        <dbReference type="EMBL" id="CAB4182271.1"/>
    </source>
</evidence>
<protein>
    <recommendedName>
        <fullName evidence="6">AbrB/MazE/SpoVT family DNA-binding domain-containing protein</fullName>
    </recommendedName>
</protein>
<dbReference type="EMBL" id="LR796861">
    <property type="protein sequence ID" value="CAB4170523.1"/>
    <property type="molecule type" value="Genomic_DNA"/>
</dbReference>
<proteinExistence type="predicted"/>